<dbReference type="Pfam" id="PF13087">
    <property type="entry name" value="AAA_12"/>
    <property type="match status" value="1"/>
</dbReference>
<dbReference type="SMART" id="SM00382">
    <property type="entry name" value="AAA"/>
    <property type="match status" value="1"/>
</dbReference>
<reference evidence="14" key="2">
    <citation type="submission" date="2021-04" db="EMBL/GenBank/DDBJ databases">
        <authorList>
            <person name="Podell S."/>
        </authorList>
    </citation>
    <scope>NUCLEOTIDE SEQUENCE</scope>
    <source>
        <strain evidence="14">Hildebrandi</strain>
    </source>
</reference>
<dbReference type="GO" id="GO:0036464">
    <property type="term" value="C:cytoplasmic ribonucleoprotein granule"/>
    <property type="evidence" value="ECO:0007669"/>
    <property type="project" value="UniProtKB-SubCell"/>
</dbReference>
<comment type="caution">
    <text evidence="14">The sequence shown here is derived from an EMBL/GenBank/DDBJ whole genome shotgun (WGS) entry which is preliminary data.</text>
</comment>
<evidence type="ECO:0000256" key="1">
    <source>
        <dbReference type="ARBA" id="ARBA00004331"/>
    </source>
</evidence>
<protein>
    <recommendedName>
        <fullName evidence="3">RNA helicase</fullName>
        <ecNumber evidence="3">3.6.4.13</ecNumber>
    </recommendedName>
</protein>
<dbReference type="GO" id="GO:0005524">
    <property type="term" value="F:ATP binding"/>
    <property type="evidence" value="ECO:0007669"/>
    <property type="project" value="UniProtKB-KW"/>
</dbReference>
<dbReference type="FunFam" id="3.40.50.300:FF:000608">
    <property type="entry name" value="Mov10 RISC complex RNA helicase"/>
    <property type="match status" value="1"/>
</dbReference>
<gene>
    <name evidence="14" type="ORF">IV203_004270</name>
</gene>
<dbReference type="PANTHER" id="PTHR45418">
    <property type="entry name" value="CANCER/TESTIS ANTIGEN 55"/>
    <property type="match status" value="1"/>
</dbReference>
<comment type="catalytic activity">
    <reaction evidence="11">
        <text>ATP + H2O = ADP + phosphate + H(+)</text>
        <dbReference type="Rhea" id="RHEA:13065"/>
        <dbReference type="ChEBI" id="CHEBI:15377"/>
        <dbReference type="ChEBI" id="CHEBI:15378"/>
        <dbReference type="ChEBI" id="CHEBI:30616"/>
        <dbReference type="ChEBI" id="CHEBI:43474"/>
        <dbReference type="ChEBI" id="CHEBI:456216"/>
        <dbReference type="EC" id="3.6.4.13"/>
    </reaction>
</comment>
<name>A0A9K3PRR5_9STRA</name>
<evidence type="ECO:0000256" key="4">
    <source>
        <dbReference type="ARBA" id="ARBA00022490"/>
    </source>
</evidence>
<dbReference type="GO" id="GO:0031047">
    <property type="term" value="P:regulatory ncRNA-mediated gene silencing"/>
    <property type="evidence" value="ECO:0007669"/>
    <property type="project" value="UniProtKB-KW"/>
</dbReference>
<dbReference type="GO" id="GO:0032574">
    <property type="term" value="F:5'-3' RNA helicase activity"/>
    <property type="evidence" value="ECO:0007669"/>
    <property type="project" value="InterPro"/>
</dbReference>
<keyword evidence="4" id="KW-0963">Cytoplasm</keyword>
<keyword evidence="8" id="KW-0067">ATP-binding</keyword>
<keyword evidence="6" id="KW-0378">Hydrolase</keyword>
<proteinExistence type="inferred from homology"/>
<accession>A0A9K3PRR5</accession>
<evidence type="ECO:0000256" key="10">
    <source>
        <dbReference type="ARBA" id="ARBA00023158"/>
    </source>
</evidence>
<feature type="domain" description="AAA+ ATPase" evidence="13">
    <location>
        <begin position="525"/>
        <end position="769"/>
    </location>
</feature>
<evidence type="ECO:0000256" key="6">
    <source>
        <dbReference type="ARBA" id="ARBA00022801"/>
    </source>
</evidence>
<evidence type="ECO:0000256" key="3">
    <source>
        <dbReference type="ARBA" id="ARBA00012552"/>
    </source>
</evidence>
<evidence type="ECO:0000256" key="8">
    <source>
        <dbReference type="ARBA" id="ARBA00022840"/>
    </source>
</evidence>
<sequence length="1002" mass="113551">MSHPSNDVPEAEYNGKATWKNAQGVAAKFFAWLHDPQGAKYSFSVDLTSIEREKVHELFVVYADMSVQSFQRQKLSQKKRLESLVMAALRRQKRVKVKRYDDGVVECSFALEDGLFAPYRHRVTARDKLRQQREDLQANKGGIVVEAAPIVIPDESVLPVDSEVDISFPIWVTGCDSPVELFDVTITGAKKNLFQVVTDLPLTVEGLVLLRLSLRTAVTSVYRADIVMQFRSKHDAGIPEGTHELETFSILRPFAMSAARDQAMMQMLQPVTPYQKRRIVERRFKKNDVVHPPKPTYGSDATTVKYRRLKEYKIPIDVRETAAVKVEAEIALEPPTQDTPEEDLPQIYQTFWQQLLWMSELQTYEDIKLFDMENASLESHGRLLKLEVPGLAEGRPSVLRGDIVLCNWKGKQYRGRVESVQLLHVLLEFHQSFHRSFNVSLDRVDLVRFTFSRTTFRTSHQGCLLAPSVLRSAMLMPNSVHIRRILRNSSQHTMRILPETFMWASRSLNYEQKVAVEHIARAALRPMPYIIYGPPGTGKTTTMSEAIYQLARLHVYSQKQKKLKILVVAPSNDATDLLVEKLSVYFPPSEMLRALAFTRDISDVPPAVRPYCIEELDWMDLKNTLSSFQIIASTVNLAARFSNVGNGIPEGFFDVVCIDEAGHATEPEVMGVVASLMKFDGKNAGQLILAGDPNQLGPVITSAVCQKFGMGMSYMERLVKTSPAYLSGNGESDTDSSYSPDLVTMLVRNYRSHPAILKLSNEMFYNNKLLACGDRLTTHSMARWEHLPSTANDFPILFHSIDGRNLREGSSPSWFNPEEVVEVVEYVNKLINQSRPRVAPEDIGVITPYARQVQKINMALRAKNFIGVKVGSVETFQGQERRCIIVSTVRSQQHLLSHDQKYNLGFVANEKRFNVAVTRAKALLIVVGNPDVLATDKKNWLPFLRFCKDNGGWIGEEWSEELAENETRSEGVSQTIDDEDDEEEEWEMVPDDIPRGFINREE</sequence>
<evidence type="ECO:0000256" key="12">
    <source>
        <dbReference type="SAM" id="MobiDB-lite"/>
    </source>
</evidence>
<evidence type="ECO:0000256" key="9">
    <source>
        <dbReference type="ARBA" id="ARBA00022884"/>
    </source>
</evidence>
<evidence type="ECO:0000313" key="14">
    <source>
        <dbReference type="EMBL" id="KAG7354914.1"/>
    </source>
</evidence>
<organism evidence="14 15">
    <name type="scientific">Nitzschia inconspicua</name>
    <dbReference type="NCBI Taxonomy" id="303405"/>
    <lineage>
        <taxon>Eukaryota</taxon>
        <taxon>Sar</taxon>
        <taxon>Stramenopiles</taxon>
        <taxon>Ochrophyta</taxon>
        <taxon>Bacillariophyta</taxon>
        <taxon>Bacillariophyceae</taxon>
        <taxon>Bacillariophycidae</taxon>
        <taxon>Bacillariales</taxon>
        <taxon>Bacillariaceae</taxon>
        <taxon>Nitzschia</taxon>
    </lineage>
</organism>
<dbReference type="OrthoDB" id="6513042at2759"/>
<feature type="region of interest" description="Disordered" evidence="12">
    <location>
        <begin position="962"/>
        <end position="1002"/>
    </location>
</feature>
<dbReference type="AlphaFoldDB" id="A0A9K3PRR5"/>
<evidence type="ECO:0000313" key="15">
    <source>
        <dbReference type="Proteomes" id="UP000693970"/>
    </source>
</evidence>
<dbReference type="InterPro" id="IPR047187">
    <property type="entry name" value="SF1_C_Upf1"/>
</dbReference>
<reference evidence="14" key="1">
    <citation type="journal article" date="2021" name="Sci. Rep.">
        <title>Diploid genomic architecture of Nitzschia inconspicua, an elite biomass production diatom.</title>
        <authorList>
            <person name="Oliver A."/>
            <person name="Podell S."/>
            <person name="Pinowska A."/>
            <person name="Traller J.C."/>
            <person name="Smith S.R."/>
            <person name="McClure R."/>
            <person name="Beliaev A."/>
            <person name="Bohutskyi P."/>
            <person name="Hill E.A."/>
            <person name="Rabines A."/>
            <person name="Zheng H."/>
            <person name="Allen L.Z."/>
            <person name="Kuo A."/>
            <person name="Grigoriev I.V."/>
            <person name="Allen A.E."/>
            <person name="Hazlebeck D."/>
            <person name="Allen E.E."/>
        </authorList>
    </citation>
    <scope>NUCLEOTIDE SEQUENCE</scope>
    <source>
        <strain evidence="14">Hildebrandi</strain>
    </source>
</reference>
<keyword evidence="7" id="KW-0347">Helicase</keyword>
<dbReference type="Pfam" id="PF21634">
    <property type="entry name" value="MOV-10_beta-barrel"/>
    <property type="match status" value="1"/>
</dbReference>
<evidence type="ECO:0000256" key="7">
    <source>
        <dbReference type="ARBA" id="ARBA00022806"/>
    </source>
</evidence>
<evidence type="ECO:0000256" key="11">
    <source>
        <dbReference type="ARBA" id="ARBA00047984"/>
    </source>
</evidence>
<dbReference type="CDD" id="cd18038">
    <property type="entry name" value="DEXXQc_Helz-like"/>
    <property type="match status" value="1"/>
</dbReference>
<dbReference type="EMBL" id="JAGRRH010000016">
    <property type="protein sequence ID" value="KAG7354914.1"/>
    <property type="molecule type" value="Genomic_DNA"/>
</dbReference>
<keyword evidence="5" id="KW-0547">Nucleotide-binding</keyword>
<dbReference type="Proteomes" id="UP000693970">
    <property type="component" value="Unassembled WGS sequence"/>
</dbReference>
<comment type="similarity">
    <text evidence="2">Belongs to the DNA2/NAM7 helicase family. SDE3 subfamily.</text>
</comment>
<evidence type="ECO:0000256" key="2">
    <source>
        <dbReference type="ARBA" id="ARBA00005601"/>
    </source>
</evidence>
<dbReference type="InterPro" id="IPR041679">
    <property type="entry name" value="DNA2/NAM7-like_C"/>
</dbReference>
<evidence type="ECO:0000256" key="5">
    <source>
        <dbReference type="ARBA" id="ARBA00022741"/>
    </source>
</evidence>
<dbReference type="InterPro" id="IPR049080">
    <property type="entry name" value="MOV-10-like_beta-barrel"/>
</dbReference>
<dbReference type="InterPro" id="IPR003593">
    <property type="entry name" value="AAA+_ATPase"/>
</dbReference>
<dbReference type="InterPro" id="IPR041677">
    <property type="entry name" value="DNA2/NAM7_AAA_11"/>
</dbReference>
<dbReference type="EC" id="3.6.4.13" evidence="3"/>
<dbReference type="GO" id="GO:0003723">
    <property type="term" value="F:RNA binding"/>
    <property type="evidence" value="ECO:0007669"/>
    <property type="project" value="UniProtKB-KW"/>
</dbReference>
<feature type="compositionally biased region" description="Acidic residues" evidence="12">
    <location>
        <begin position="976"/>
        <end position="990"/>
    </location>
</feature>
<dbReference type="GO" id="GO:0016787">
    <property type="term" value="F:hydrolase activity"/>
    <property type="evidence" value="ECO:0007669"/>
    <property type="project" value="UniProtKB-KW"/>
</dbReference>
<keyword evidence="15" id="KW-1185">Reference proteome</keyword>
<keyword evidence="9" id="KW-0694">RNA-binding</keyword>
<evidence type="ECO:0000259" key="13">
    <source>
        <dbReference type="SMART" id="SM00382"/>
    </source>
</evidence>
<feature type="compositionally biased region" description="Basic and acidic residues" evidence="12">
    <location>
        <begin position="992"/>
        <end position="1002"/>
    </location>
</feature>
<comment type="subcellular location">
    <subcellularLocation>
        <location evidence="1">Cytoplasm</location>
        <location evidence="1">Cytoplasmic ribonucleoprotein granule</location>
    </subcellularLocation>
</comment>
<dbReference type="PANTHER" id="PTHR45418:SF1">
    <property type="entry name" value="CANCER_TESTIS ANTIGEN 55"/>
    <property type="match status" value="1"/>
</dbReference>
<keyword evidence="10" id="KW-0943">RNA-mediated gene silencing</keyword>
<dbReference type="InterPro" id="IPR026122">
    <property type="entry name" value="MOV-10/SDE3_DEXXQ/H-box"/>
</dbReference>
<dbReference type="Pfam" id="PF13086">
    <property type="entry name" value="AAA_11"/>
    <property type="match status" value="2"/>
</dbReference>
<dbReference type="CDD" id="cd18808">
    <property type="entry name" value="SF1_C_Upf1"/>
    <property type="match status" value="1"/>
</dbReference>